<evidence type="ECO:0000256" key="1">
    <source>
        <dbReference type="ARBA" id="ARBA00004496"/>
    </source>
</evidence>
<evidence type="ECO:0000256" key="3">
    <source>
        <dbReference type="ARBA" id="ARBA00011738"/>
    </source>
</evidence>
<evidence type="ECO:0000256" key="4">
    <source>
        <dbReference type="ARBA" id="ARBA00022490"/>
    </source>
</evidence>
<dbReference type="GO" id="GO:0005737">
    <property type="term" value="C:cytoplasm"/>
    <property type="evidence" value="ECO:0007669"/>
    <property type="project" value="UniProtKB-SubCell"/>
</dbReference>
<reference evidence="7" key="1">
    <citation type="submission" date="2016-10" db="EMBL/GenBank/DDBJ databases">
        <authorList>
            <person name="Varghese N."/>
            <person name="Submissions S."/>
        </authorList>
    </citation>
    <scope>NUCLEOTIDE SEQUENCE [LARGE SCALE GENOMIC DNA]</scope>
    <source>
        <strain evidence="7">CCTCC 2012022</strain>
    </source>
</reference>
<comment type="subunit">
    <text evidence="3">Homodimer.</text>
</comment>
<dbReference type="STRING" id="1245526.SAMN05216580_1644"/>
<evidence type="ECO:0000256" key="2">
    <source>
        <dbReference type="ARBA" id="ARBA00008791"/>
    </source>
</evidence>
<evidence type="ECO:0000259" key="5">
    <source>
        <dbReference type="Pfam" id="PF00582"/>
    </source>
</evidence>
<name>A0A1H2G803_9GAMM</name>
<keyword evidence="7" id="KW-1185">Reference proteome</keyword>
<gene>
    <name evidence="6" type="ORF">SAMN05216580_1644</name>
</gene>
<accession>A0A1H2G803</accession>
<dbReference type="AlphaFoldDB" id="A0A1H2G803"/>
<feature type="domain" description="UspA" evidence="5">
    <location>
        <begin position="124"/>
        <end position="258"/>
    </location>
</feature>
<evidence type="ECO:0000313" key="7">
    <source>
        <dbReference type="Proteomes" id="UP000243063"/>
    </source>
</evidence>
<dbReference type="CDD" id="cd00293">
    <property type="entry name" value="USP-like"/>
    <property type="match status" value="2"/>
</dbReference>
<dbReference type="InterPro" id="IPR006015">
    <property type="entry name" value="Universal_stress_UspA"/>
</dbReference>
<dbReference type="InterPro" id="IPR014729">
    <property type="entry name" value="Rossmann-like_a/b/a_fold"/>
</dbReference>
<protein>
    <submittedName>
        <fullName evidence="6">Nucleotide-binding universal stress protein, UspA family</fullName>
    </submittedName>
</protein>
<comment type="subcellular location">
    <subcellularLocation>
        <location evidence="1">Cytoplasm</location>
    </subcellularLocation>
</comment>
<dbReference type="Pfam" id="PF00582">
    <property type="entry name" value="Usp"/>
    <property type="match status" value="2"/>
</dbReference>
<evidence type="ECO:0000313" key="6">
    <source>
        <dbReference type="EMBL" id="SDU15767.1"/>
    </source>
</evidence>
<dbReference type="PRINTS" id="PR01438">
    <property type="entry name" value="UNVRSLSTRESS"/>
</dbReference>
<dbReference type="InterPro" id="IPR006016">
    <property type="entry name" value="UspA"/>
</dbReference>
<sequence>MLKHILIAHDLSPEADLALRRAEQLARRQGARLSLVHVLGEGADEAAARTRLAAAAPHAELRLARGRAAMEIPALAGWLQADLLVLGDHHRDSPQGFSGTTLEQILQRCPTPVLLAVRADPAPWQRALVPLDFSPCASRALQRAATLLEPEAQLHVAHVHEVAALHAGDDPEELAFQRELFERLLEEEHARLDAEAPPLRPAWRAGERDQCLQQLIDELQPHLLALGSHSRGALADALLGSLALQMLRQPPCDVLLVR</sequence>
<feature type="domain" description="UspA" evidence="5">
    <location>
        <begin position="45"/>
        <end position="115"/>
    </location>
</feature>
<comment type="similarity">
    <text evidence="2">Belongs to the universal stress protein A family.</text>
</comment>
<dbReference type="EMBL" id="LT629780">
    <property type="protein sequence ID" value="SDU15767.1"/>
    <property type="molecule type" value="Genomic_DNA"/>
</dbReference>
<keyword evidence="4" id="KW-0963">Cytoplasm</keyword>
<dbReference type="PANTHER" id="PTHR46268:SF23">
    <property type="entry name" value="UNIVERSAL STRESS PROTEIN A-RELATED"/>
    <property type="match status" value="1"/>
</dbReference>
<organism evidence="6 7">
    <name type="scientific">Geopseudomonas guangdongensis</name>
    <dbReference type="NCBI Taxonomy" id="1245526"/>
    <lineage>
        <taxon>Bacteria</taxon>
        <taxon>Pseudomonadati</taxon>
        <taxon>Pseudomonadota</taxon>
        <taxon>Gammaproteobacteria</taxon>
        <taxon>Pseudomonadales</taxon>
        <taxon>Pseudomonadaceae</taxon>
        <taxon>Geopseudomonas</taxon>
    </lineage>
</organism>
<dbReference type="OrthoDB" id="9792500at2"/>
<proteinExistence type="inferred from homology"/>
<dbReference type="SUPFAM" id="SSF52402">
    <property type="entry name" value="Adenine nucleotide alpha hydrolases-like"/>
    <property type="match status" value="2"/>
</dbReference>
<dbReference type="Gene3D" id="3.40.50.620">
    <property type="entry name" value="HUPs"/>
    <property type="match status" value="2"/>
</dbReference>
<dbReference type="RefSeq" id="WP_090213515.1">
    <property type="nucleotide sequence ID" value="NZ_LT629780.1"/>
</dbReference>
<dbReference type="PANTHER" id="PTHR46268">
    <property type="entry name" value="STRESS RESPONSE PROTEIN NHAX"/>
    <property type="match status" value="1"/>
</dbReference>
<dbReference type="Proteomes" id="UP000243063">
    <property type="component" value="Chromosome I"/>
</dbReference>